<evidence type="ECO:0000259" key="11">
    <source>
        <dbReference type="Pfam" id="PF03007"/>
    </source>
</evidence>
<dbReference type="UniPathway" id="UPA00282"/>
<keyword evidence="8" id="KW-0443">Lipid metabolism</keyword>
<comment type="similarity">
    <text evidence="3">Belongs to the long-chain O-acyltransferase family.</text>
</comment>
<evidence type="ECO:0000313" key="13">
    <source>
        <dbReference type="EMBL" id="MBB3048691.1"/>
    </source>
</evidence>
<feature type="domain" description="O-acyltransferase WSD1-like N-terminal" evidence="11">
    <location>
        <begin position="4"/>
        <end position="271"/>
    </location>
</feature>
<dbReference type="NCBIfam" id="TIGR02946">
    <property type="entry name" value="acyl_WS_DGAT"/>
    <property type="match status" value="1"/>
</dbReference>
<dbReference type="GO" id="GO:0019432">
    <property type="term" value="P:triglyceride biosynthetic process"/>
    <property type="evidence" value="ECO:0007669"/>
    <property type="project" value="UniProtKB-UniPathway"/>
</dbReference>
<dbReference type="GO" id="GO:0004144">
    <property type="term" value="F:diacylglycerol O-acyltransferase activity"/>
    <property type="evidence" value="ECO:0007669"/>
    <property type="project" value="UniProtKB-EC"/>
</dbReference>
<dbReference type="Pfam" id="PF03007">
    <property type="entry name" value="WS_DGAT_cat"/>
    <property type="match status" value="1"/>
</dbReference>
<comment type="pathway">
    <text evidence="2">Lipid metabolism.</text>
</comment>
<keyword evidence="6 13" id="KW-0808">Transferase</keyword>
<dbReference type="InterPro" id="IPR045034">
    <property type="entry name" value="O-acyltransferase_WSD1-like"/>
</dbReference>
<evidence type="ECO:0000256" key="2">
    <source>
        <dbReference type="ARBA" id="ARBA00005189"/>
    </source>
</evidence>
<keyword evidence="9 13" id="KW-0012">Acyltransferase</keyword>
<keyword evidence="5" id="KW-0444">Lipid biosynthesis</keyword>
<dbReference type="InterPro" id="IPR004255">
    <property type="entry name" value="O-acyltransferase_WSD1_N"/>
</dbReference>
<comment type="caution">
    <text evidence="13">The sequence shown here is derived from an EMBL/GenBank/DDBJ whole genome shotgun (WGS) entry which is preliminary data.</text>
</comment>
<comment type="catalytic activity">
    <reaction evidence="10">
        <text>an acyl-CoA + a 1,2-diacyl-sn-glycerol = a triacyl-sn-glycerol + CoA</text>
        <dbReference type="Rhea" id="RHEA:10868"/>
        <dbReference type="ChEBI" id="CHEBI:17815"/>
        <dbReference type="ChEBI" id="CHEBI:57287"/>
        <dbReference type="ChEBI" id="CHEBI:58342"/>
        <dbReference type="ChEBI" id="CHEBI:64615"/>
        <dbReference type="EC" id="2.3.1.20"/>
    </reaction>
</comment>
<dbReference type="GO" id="GO:0071731">
    <property type="term" value="P:response to nitric oxide"/>
    <property type="evidence" value="ECO:0007669"/>
    <property type="project" value="TreeGrafter"/>
</dbReference>
<dbReference type="GO" id="GO:0006071">
    <property type="term" value="P:glycerol metabolic process"/>
    <property type="evidence" value="ECO:0007669"/>
    <property type="project" value="UniProtKB-KW"/>
</dbReference>
<dbReference type="InterPro" id="IPR009721">
    <property type="entry name" value="O-acyltransferase_WSD1_C"/>
</dbReference>
<evidence type="ECO:0000256" key="3">
    <source>
        <dbReference type="ARBA" id="ARBA00009587"/>
    </source>
</evidence>
<dbReference type="EC" id="2.3.1.20" evidence="4"/>
<keyword evidence="7" id="KW-0319">Glycerol metabolism</keyword>
<organism evidence="13 14">
    <name type="scientific">Litorivivens lipolytica</name>
    <dbReference type="NCBI Taxonomy" id="1524264"/>
    <lineage>
        <taxon>Bacteria</taxon>
        <taxon>Pseudomonadati</taxon>
        <taxon>Pseudomonadota</taxon>
        <taxon>Gammaproteobacteria</taxon>
        <taxon>Litorivivens</taxon>
    </lineage>
</organism>
<evidence type="ECO:0000256" key="4">
    <source>
        <dbReference type="ARBA" id="ARBA00013244"/>
    </source>
</evidence>
<feature type="domain" description="O-acyltransferase WSD1 C-terminal" evidence="12">
    <location>
        <begin position="313"/>
        <end position="467"/>
    </location>
</feature>
<protein>
    <recommendedName>
        <fullName evidence="4">diacylglycerol O-acyltransferase</fullName>
        <ecNumber evidence="4">2.3.1.20</ecNumber>
    </recommendedName>
</protein>
<evidence type="ECO:0000256" key="9">
    <source>
        <dbReference type="ARBA" id="ARBA00023315"/>
    </source>
</evidence>
<dbReference type="RefSeq" id="WP_183411460.1">
    <property type="nucleotide sequence ID" value="NZ_JACHWY010000003.1"/>
</dbReference>
<dbReference type="PANTHER" id="PTHR31650">
    <property type="entry name" value="O-ACYLTRANSFERASE (WSD1-LIKE) FAMILY PROTEIN"/>
    <property type="match status" value="1"/>
</dbReference>
<dbReference type="GO" id="GO:0001666">
    <property type="term" value="P:response to hypoxia"/>
    <property type="evidence" value="ECO:0007669"/>
    <property type="project" value="TreeGrafter"/>
</dbReference>
<evidence type="ECO:0000256" key="1">
    <source>
        <dbReference type="ARBA" id="ARBA00004771"/>
    </source>
</evidence>
<reference evidence="13 14" key="1">
    <citation type="submission" date="2020-08" db="EMBL/GenBank/DDBJ databases">
        <title>Genomic Encyclopedia of Type Strains, Phase III (KMG-III): the genomes of soil and plant-associated and newly described type strains.</title>
        <authorList>
            <person name="Whitman W."/>
        </authorList>
    </citation>
    <scope>NUCLEOTIDE SEQUENCE [LARGE SCALE GENOMIC DNA]</scope>
    <source>
        <strain evidence="13 14">CECT 8654</strain>
    </source>
</reference>
<evidence type="ECO:0000256" key="8">
    <source>
        <dbReference type="ARBA" id="ARBA00023098"/>
    </source>
</evidence>
<evidence type="ECO:0000313" key="14">
    <source>
        <dbReference type="Proteomes" id="UP000537130"/>
    </source>
</evidence>
<dbReference type="Proteomes" id="UP000537130">
    <property type="component" value="Unassembled WGS sequence"/>
</dbReference>
<gene>
    <name evidence="13" type="ORF">FHR99_002965</name>
</gene>
<evidence type="ECO:0000256" key="7">
    <source>
        <dbReference type="ARBA" id="ARBA00022798"/>
    </source>
</evidence>
<evidence type="ECO:0000256" key="6">
    <source>
        <dbReference type="ARBA" id="ARBA00022679"/>
    </source>
</evidence>
<dbReference type="AlphaFoldDB" id="A0A7W4Z881"/>
<dbReference type="Pfam" id="PF06974">
    <property type="entry name" value="WS_DGAT_C"/>
    <property type="match status" value="1"/>
</dbReference>
<dbReference type="GO" id="GO:0005886">
    <property type="term" value="C:plasma membrane"/>
    <property type="evidence" value="ECO:0007669"/>
    <property type="project" value="TreeGrafter"/>
</dbReference>
<accession>A0A7W4Z881</accession>
<dbReference type="InterPro" id="IPR014292">
    <property type="entry name" value="Acyl_transf_WS/DGAT"/>
</dbReference>
<dbReference type="EMBL" id="JACHWY010000003">
    <property type="protein sequence ID" value="MBB3048691.1"/>
    <property type="molecule type" value="Genomic_DNA"/>
</dbReference>
<evidence type="ECO:0000259" key="12">
    <source>
        <dbReference type="Pfam" id="PF06974"/>
    </source>
</evidence>
<dbReference type="GO" id="GO:0051701">
    <property type="term" value="P:biological process involved in interaction with host"/>
    <property type="evidence" value="ECO:0007669"/>
    <property type="project" value="TreeGrafter"/>
</dbReference>
<evidence type="ECO:0000256" key="10">
    <source>
        <dbReference type="ARBA" id="ARBA00048109"/>
    </source>
</evidence>
<dbReference type="PANTHER" id="PTHR31650:SF1">
    <property type="entry name" value="WAX ESTER SYNTHASE_DIACYLGLYCEROL ACYLTRANSFERASE 4-RELATED"/>
    <property type="match status" value="1"/>
</dbReference>
<evidence type="ECO:0000256" key="5">
    <source>
        <dbReference type="ARBA" id="ARBA00022516"/>
    </source>
</evidence>
<name>A0A7W4Z881_9GAMM</name>
<keyword evidence="14" id="KW-1185">Reference proteome</keyword>
<sequence length="472" mass="52535">MEQLSGQDVMFLSAEMKGLPQHIGGLSIYDQSTAEGGMVRFKQILSMLESRMHLSPIFTRKLATVPMKLDRPYWVEDEHFDLEYHVRHIALPEPGDWRQLCILVSRIHARPLDMNKPLWEMYIIEGLDNIEGLPKNCFAMLLKVHHAAMDGATGAMLFPIMHDLSPEIQNPGNIPNRVITKATDWQLLSKAYVNNLKRPKRFIKLLGNALPAYRRIRSGRQQGDFRSLEDKQKTRFQGKISPYRVVDSVKFDFEEVRAIKNTVKGATVNDAMLTIVSGALRKYLQSKEELPEKTLVTGCPIDVRSDAERAAGGNMVGFMTVSLCSDIEDPKKRLEEISSESKQSKSYAEALGPRIAMDVTDVMPGGMMALAMRAAVGTGLAERAVIFNTVVTNVPGPPVQLYFCGAELVDGLSLGPLLPGVGLFHVVYSSVQNKKGSIAISFNACREQMPDPAFYAQCIRESFDELKASTLS</sequence>
<comment type="pathway">
    <text evidence="1">Glycerolipid metabolism; triacylglycerol biosynthesis.</text>
</comment>
<proteinExistence type="inferred from homology"/>